<name>A0A5N6TJA3_ASPAV</name>
<evidence type="ECO:0000313" key="2">
    <source>
        <dbReference type="Proteomes" id="UP000325780"/>
    </source>
</evidence>
<sequence>MVQPDPSSWTLSFKKHKTTVLLMLPPSEPITTAQARLLEALRSRGLTDINGDPVPEDSSDIELGVAIDKSDLAKGWIKLELQAPQFEDEAPRRGAGKKAAAPLSLQAAELKNGQAVAFRFRKESPEAQSTDELIDAELEDPGWDVVLPTLEEEEIN</sequence>
<dbReference type="OrthoDB" id="5376498at2759"/>
<protein>
    <submittedName>
        <fullName evidence="1">Uncharacterized protein</fullName>
    </submittedName>
</protein>
<proteinExistence type="predicted"/>
<dbReference type="EMBL" id="ML742262">
    <property type="protein sequence ID" value="KAE8146435.1"/>
    <property type="molecule type" value="Genomic_DNA"/>
</dbReference>
<gene>
    <name evidence="1" type="ORF">BDV25DRAFT_50761</name>
</gene>
<keyword evidence="2" id="KW-1185">Reference proteome</keyword>
<organism evidence="1 2">
    <name type="scientific">Aspergillus avenaceus</name>
    <dbReference type="NCBI Taxonomy" id="36643"/>
    <lineage>
        <taxon>Eukaryota</taxon>
        <taxon>Fungi</taxon>
        <taxon>Dikarya</taxon>
        <taxon>Ascomycota</taxon>
        <taxon>Pezizomycotina</taxon>
        <taxon>Eurotiomycetes</taxon>
        <taxon>Eurotiomycetidae</taxon>
        <taxon>Eurotiales</taxon>
        <taxon>Aspergillaceae</taxon>
        <taxon>Aspergillus</taxon>
        <taxon>Aspergillus subgen. Circumdati</taxon>
    </lineage>
</organism>
<dbReference type="Proteomes" id="UP000325780">
    <property type="component" value="Unassembled WGS sequence"/>
</dbReference>
<reference evidence="1 2" key="1">
    <citation type="submission" date="2019-04" db="EMBL/GenBank/DDBJ databases">
        <title>Friends and foes A comparative genomics study of 23 Aspergillus species from section Flavi.</title>
        <authorList>
            <consortium name="DOE Joint Genome Institute"/>
            <person name="Kjaerbolling I."/>
            <person name="Vesth T."/>
            <person name="Frisvad J.C."/>
            <person name="Nybo J.L."/>
            <person name="Theobald S."/>
            <person name="Kildgaard S."/>
            <person name="Isbrandt T."/>
            <person name="Kuo A."/>
            <person name="Sato A."/>
            <person name="Lyhne E.K."/>
            <person name="Kogle M.E."/>
            <person name="Wiebenga A."/>
            <person name="Kun R.S."/>
            <person name="Lubbers R.J."/>
            <person name="Makela M.R."/>
            <person name="Barry K."/>
            <person name="Chovatia M."/>
            <person name="Clum A."/>
            <person name="Daum C."/>
            <person name="Haridas S."/>
            <person name="He G."/>
            <person name="LaButti K."/>
            <person name="Lipzen A."/>
            <person name="Mondo S."/>
            <person name="Riley R."/>
            <person name="Salamov A."/>
            <person name="Simmons B.A."/>
            <person name="Magnuson J.K."/>
            <person name="Henrissat B."/>
            <person name="Mortensen U.H."/>
            <person name="Larsen T.O."/>
            <person name="Devries R.P."/>
            <person name="Grigoriev I.V."/>
            <person name="Machida M."/>
            <person name="Baker S.E."/>
            <person name="Andersen M.R."/>
        </authorList>
    </citation>
    <scope>NUCLEOTIDE SEQUENCE [LARGE SCALE GENOMIC DNA]</scope>
    <source>
        <strain evidence="1 2">IBT 18842</strain>
    </source>
</reference>
<dbReference type="AlphaFoldDB" id="A0A5N6TJA3"/>
<accession>A0A5N6TJA3</accession>
<evidence type="ECO:0000313" key="1">
    <source>
        <dbReference type="EMBL" id="KAE8146435.1"/>
    </source>
</evidence>